<dbReference type="STRING" id="1076935.U4LLQ2"/>
<proteinExistence type="inferred from homology"/>
<protein>
    <recommendedName>
        <fullName evidence="5">Eukaryotic translation initiation factor 3 subunit M</fullName>
        <shortName evidence="5">eIF3m</shortName>
    </recommendedName>
</protein>
<dbReference type="Pfam" id="PF18005">
    <property type="entry name" value="eIF3m_C_helix"/>
    <property type="match status" value="1"/>
</dbReference>
<evidence type="ECO:0000313" key="9">
    <source>
        <dbReference type="Proteomes" id="UP000018144"/>
    </source>
</evidence>
<feature type="region of interest" description="Disordered" evidence="6">
    <location>
        <begin position="395"/>
        <end position="430"/>
    </location>
</feature>
<name>U4LLQ2_PYROM</name>
<keyword evidence="4 5" id="KW-0648">Protein biosynthesis</keyword>
<comment type="subunit">
    <text evidence="5">Component of the eukaryotic translation initiation factor 3 (eIF-3) complex.</text>
</comment>
<evidence type="ECO:0000256" key="2">
    <source>
        <dbReference type="ARBA" id="ARBA00022490"/>
    </source>
</evidence>
<keyword evidence="3 5" id="KW-0396">Initiation factor</keyword>
<evidence type="ECO:0000256" key="4">
    <source>
        <dbReference type="ARBA" id="ARBA00022917"/>
    </source>
</evidence>
<evidence type="ECO:0000256" key="3">
    <source>
        <dbReference type="ARBA" id="ARBA00022540"/>
    </source>
</evidence>
<feature type="compositionally biased region" description="Low complexity" evidence="6">
    <location>
        <begin position="420"/>
        <end position="430"/>
    </location>
</feature>
<dbReference type="EMBL" id="HF935907">
    <property type="protein sequence ID" value="CCX32843.1"/>
    <property type="molecule type" value="Genomic_DNA"/>
</dbReference>
<dbReference type="PANTHER" id="PTHR15350:SF2">
    <property type="entry name" value="EUKARYOTIC TRANSLATION INITIATION FACTOR 3 SUBUNIT M"/>
    <property type="match status" value="1"/>
</dbReference>
<dbReference type="InterPro" id="IPR000717">
    <property type="entry name" value="PCI_dom"/>
</dbReference>
<keyword evidence="2 5" id="KW-0963">Cytoplasm</keyword>
<dbReference type="eggNOG" id="KOG2753">
    <property type="taxonomic scope" value="Eukaryota"/>
</dbReference>
<dbReference type="PANTHER" id="PTHR15350">
    <property type="entry name" value="COP9 SIGNALOSOME COMPLEX SUBUNIT 7/DENDRITIC CELL PROTEIN GA17"/>
    <property type="match status" value="1"/>
</dbReference>
<dbReference type="OrthoDB" id="10267031at2759"/>
<comment type="function">
    <text evidence="5">Component of the eukaryotic translation initiation factor 3 (eIF-3) complex, which is involved in protein synthesis of a specialized repertoire of mRNAs and, together with other initiation factors, stimulates binding of mRNA and methionyl-tRNAi to the 40S ribosome. The eIF-3 complex specifically targets and initiates translation of a subset of mRNAs involved in cell proliferation.</text>
</comment>
<dbReference type="GO" id="GO:0033290">
    <property type="term" value="C:eukaryotic 48S preinitiation complex"/>
    <property type="evidence" value="ECO:0007669"/>
    <property type="project" value="UniProtKB-UniRule"/>
</dbReference>
<sequence>MATEINTLMVEGSFADQIVEMAQYIDTLNKTNPETGLCAEVENLVGNEQNEEALQKTIAASSALSAAAEREFIPAYNLLVHLARSSPEFPTYLTTILENLKTPPASSQYNGPSILISVLQTIFNVLPSNSTSRYPVYRAILKVVSEHGLFDTLEPQLKNVEKWIAEWNSSAQDARELYLEISTIADNASNNEVFYAYLVKALQTFPDAETSSEAAREIATRLVKAAINLPARLDFDELSTFPAVVNLQNSDPELFQLFEVFAGGQLEDYIEFNDEHEGWVEDNGIDHTIAYRKIRLLTLTSLAASCPDRSLPYINISRRLHVPSEEVEHWVIDVIRAGLVEGKLSQLNQTFMIHRAEPRTFGKAEWEQVADRLDTWKSSLRGILEVVKNAKEQAKVHESREQQKVDGVIEEVRQGRRGGNRNQQQQVERE</sequence>
<dbReference type="GO" id="GO:0003743">
    <property type="term" value="F:translation initiation factor activity"/>
    <property type="evidence" value="ECO:0007669"/>
    <property type="project" value="UniProtKB-UniRule"/>
</dbReference>
<dbReference type="GO" id="GO:0016282">
    <property type="term" value="C:eukaryotic 43S preinitiation complex"/>
    <property type="evidence" value="ECO:0007669"/>
    <property type="project" value="UniProtKB-UniRule"/>
</dbReference>
<comment type="subcellular location">
    <subcellularLocation>
        <location evidence="5">Cytoplasm</location>
    </subcellularLocation>
</comment>
<accession>U4LLQ2</accession>
<evidence type="ECO:0000256" key="1">
    <source>
        <dbReference type="ARBA" id="ARBA00008482"/>
    </source>
</evidence>
<gene>
    <name evidence="8" type="ORF">PCON_13694</name>
</gene>
<dbReference type="InterPro" id="IPR027528">
    <property type="entry name" value="eIF3m"/>
</dbReference>
<dbReference type="GO" id="GO:0001732">
    <property type="term" value="P:formation of cytoplasmic translation initiation complex"/>
    <property type="evidence" value="ECO:0007669"/>
    <property type="project" value="UniProtKB-UniRule"/>
</dbReference>
<dbReference type="OMA" id="FNDEHKG"/>
<feature type="compositionally biased region" description="Basic and acidic residues" evidence="6">
    <location>
        <begin position="395"/>
        <end position="404"/>
    </location>
</feature>
<evidence type="ECO:0000259" key="7">
    <source>
        <dbReference type="PROSITE" id="PS50250"/>
    </source>
</evidence>
<dbReference type="Pfam" id="PF01399">
    <property type="entry name" value="PCI"/>
    <property type="match status" value="1"/>
</dbReference>
<evidence type="ECO:0000256" key="5">
    <source>
        <dbReference type="HAMAP-Rule" id="MF_03012"/>
    </source>
</evidence>
<dbReference type="GO" id="GO:0071541">
    <property type="term" value="C:eukaryotic translation initiation factor 3 complex, eIF3m"/>
    <property type="evidence" value="ECO:0007669"/>
    <property type="project" value="UniProtKB-UniRule"/>
</dbReference>
<dbReference type="AlphaFoldDB" id="U4LLQ2"/>
<dbReference type="InterPro" id="IPR045237">
    <property type="entry name" value="COPS7/eIF3m"/>
</dbReference>
<feature type="domain" description="PCI" evidence="7">
    <location>
        <begin position="190"/>
        <end position="358"/>
    </location>
</feature>
<dbReference type="InterPro" id="IPR040750">
    <property type="entry name" value="eIF3m_C_helix"/>
</dbReference>
<dbReference type="HAMAP" id="MF_03012">
    <property type="entry name" value="eIF3m"/>
    <property type="match status" value="1"/>
</dbReference>
<evidence type="ECO:0000256" key="6">
    <source>
        <dbReference type="SAM" id="MobiDB-lite"/>
    </source>
</evidence>
<comment type="similarity">
    <text evidence="1">Belongs to the CSN7/EIF3M family. CSN7 subfamily.</text>
</comment>
<reference evidence="8 9" key="1">
    <citation type="journal article" date="2013" name="PLoS Genet.">
        <title>The genome and development-dependent transcriptomes of Pyronema confluens: a window into fungal evolution.</title>
        <authorList>
            <person name="Traeger S."/>
            <person name="Altegoer F."/>
            <person name="Freitag M."/>
            <person name="Gabaldon T."/>
            <person name="Kempken F."/>
            <person name="Kumar A."/>
            <person name="Marcet-Houben M."/>
            <person name="Poggeler S."/>
            <person name="Stajich J.E."/>
            <person name="Nowrousian M."/>
        </authorList>
    </citation>
    <scope>NUCLEOTIDE SEQUENCE [LARGE SCALE GENOMIC DNA]</scope>
    <source>
        <strain evidence="9">CBS 100304</strain>
        <tissue evidence="8">Vegetative mycelium</tissue>
    </source>
</reference>
<comment type="similarity">
    <text evidence="5">Belongs to the eIF-3 subunit M family.</text>
</comment>
<organism evidence="8 9">
    <name type="scientific">Pyronema omphalodes (strain CBS 100304)</name>
    <name type="common">Pyronema confluens</name>
    <dbReference type="NCBI Taxonomy" id="1076935"/>
    <lineage>
        <taxon>Eukaryota</taxon>
        <taxon>Fungi</taxon>
        <taxon>Dikarya</taxon>
        <taxon>Ascomycota</taxon>
        <taxon>Pezizomycotina</taxon>
        <taxon>Pezizomycetes</taxon>
        <taxon>Pezizales</taxon>
        <taxon>Pyronemataceae</taxon>
        <taxon>Pyronema</taxon>
    </lineage>
</organism>
<dbReference type="SMART" id="SM00088">
    <property type="entry name" value="PINT"/>
    <property type="match status" value="1"/>
</dbReference>
<evidence type="ECO:0000313" key="8">
    <source>
        <dbReference type="EMBL" id="CCX32843.1"/>
    </source>
</evidence>
<dbReference type="Proteomes" id="UP000018144">
    <property type="component" value="Unassembled WGS sequence"/>
</dbReference>
<dbReference type="PROSITE" id="PS50250">
    <property type="entry name" value="PCI"/>
    <property type="match status" value="1"/>
</dbReference>
<keyword evidence="9" id="KW-1185">Reference proteome</keyword>